<proteinExistence type="predicted"/>
<dbReference type="Proteomes" id="UP001228581">
    <property type="component" value="Unassembled WGS sequence"/>
</dbReference>
<dbReference type="RefSeq" id="WP_314004618.1">
    <property type="nucleotide sequence ID" value="NZ_JASJOT010000043.1"/>
</dbReference>
<accession>A0ABT7CX00</accession>
<dbReference type="EMBL" id="JASJOT010000043">
    <property type="protein sequence ID" value="MDJ1498301.1"/>
    <property type="molecule type" value="Genomic_DNA"/>
</dbReference>
<gene>
    <name evidence="1" type="ORF">QNI19_35530</name>
</gene>
<organism evidence="1 2">
    <name type="scientific">Xanthocytophaga flava</name>
    <dbReference type="NCBI Taxonomy" id="3048013"/>
    <lineage>
        <taxon>Bacteria</taxon>
        <taxon>Pseudomonadati</taxon>
        <taxon>Bacteroidota</taxon>
        <taxon>Cytophagia</taxon>
        <taxon>Cytophagales</taxon>
        <taxon>Rhodocytophagaceae</taxon>
        <taxon>Xanthocytophaga</taxon>
    </lineage>
</organism>
<name>A0ABT7CX00_9BACT</name>
<evidence type="ECO:0000313" key="2">
    <source>
        <dbReference type="Proteomes" id="UP001228581"/>
    </source>
</evidence>
<evidence type="ECO:0000313" key="1">
    <source>
        <dbReference type="EMBL" id="MDJ1498301.1"/>
    </source>
</evidence>
<reference evidence="1 2" key="1">
    <citation type="submission" date="2023-05" db="EMBL/GenBank/DDBJ databases">
        <authorList>
            <person name="Zhang X."/>
        </authorList>
    </citation>
    <scope>NUCLEOTIDE SEQUENCE [LARGE SCALE GENOMIC DNA]</scope>
    <source>
        <strain evidence="1 2">DM2B3-1</strain>
    </source>
</reference>
<comment type="caution">
    <text evidence="1">The sequence shown here is derived from an EMBL/GenBank/DDBJ whole genome shotgun (WGS) entry which is preliminary data.</text>
</comment>
<protein>
    <submittedName>
        <fullName evidence="1">Uncharacterized protein</fullName>
    </submittedName>
</protein>
<keyword evidence="2" id="KW-1185">Reference proteome</keyword>
<sequence>MKRLFFAFILLFIGYVKISYAQSSTDLSVEKHLQKYVLDSLTINFVEQNFGKNNQIDLQVYFIKVKTNIVGKPTAIVLPYSLSLMAQTALRKKFDQFLTLAEKQSYSQFLEASMDYTFAIHIYKPAIKRAPGKNLDPYIGDLRYFYEDGTRFVGPVMFTLVIDMEAKTSGIDDGRMIEHYR</sequence>